<proteinExistence type="predicted"/>
<dbReference type="EMBL" id="RWGY01000013">
    <property type="protein sequence ID" value="TVU25362.1"/>
    <property type="molecule type" value="Genomic_DNA"/>
</dbReference>
<comment type="caution">
    <text evidence="1">The sequence shown here is derived from an EMBL/GenBank/DDBJ whole genome shotgun (WGS) entry which is preliminary data.</text>
</comment>
<accession>A0A5J9UNL4</accession>
<dbReference type="Proteomes" id="UP000324897">
    <property type="component" value="Chromosome 2"/>
</dbReference>
<sequence>MAEFKERFPDYEYVLDVSDSDIECSWDSDATCTDEDFVPDSGPPVCPLCKQIINPSGGGTGGELAVQIEGGGGDTGGTGGKLTVKKLGVGGDAGWETVRKGPACRIGN</sequence>
<keyword evidence="2" id="KW-1185">Reference proteome</keyword>
<dbReference type="Gramene" id="TVU25362">
    <property type="protein sequence ID" value="TVU25362"/>
    <property type="gene ID" value="EJB05_27856"/>
</dbReference>
<evidence type="ECO:0000313" key="1">
    <source>
        <dbReference type="EMBL" id="TVU25362.1"/>
    </source>
</evidence>
<protein>
    <submittedName>
        <fullName evidence="1">Uncharacterized protein</fullName>
    </submittedName>
</protein>
<reference evidence="1 2" key="1">
    <citation type="journal article" date="2019" name="Sci. Rep.">
        <title>A high-quality genome of Eragrostis curvula grass provides insights into Poaceae evolution and supports new strategies to enhance forage quality.</title>
        <authorList>
            <person name="Carballo J."/>
            <person name="Santos B.A.C.M."/>
            <person name="Zappacosta D."/>
            <person name="Garbus I."/>
            <person name="Selva J.P."/>
            <person name="Gallo C.A."/>
            <person name="Diaz A."/>
            <person name="Albertini E."/>
            <person name="Caccamo M."/>
            <person name="Echenique V."/>
        </authorList>
    </citation>
    <scope>NUCLEOTIDE SEQUENCE [LARGE SCALE GENOMIC DNA]</scope>
    <source>
        <strain evidence="2">cv. Victoria</strain>
        <tissue evidence="1">Leaf</tissue>
    </source>
</reference>
<gene>
    <name evidence="1" type="ORF">EJB05_27856</name>
</gene>
<name>A0A5J9UNL4_9POAL</name>
<dbReference type="AlphaFoldDB" id="A0A5J9UNL4"/>
<organism evidence="1 2">
    <name type="scientific">Eragrostis curvula</name>
    <name type="common">weeping love grass</name>
    <dbReference type="NCBI Taxonomy" id="38414"/>
    <lineage>
        <taxon>Eukaryota</taxon>
        <taxon>Viridiplantae</taxon>
        <taxon>Streptophyta</taxon>
        <taxon>Embryophyta</taxon>
        <taxon>Tracheophyta</taxon>
        <taxon>Spermatophyta</taxon>
        <taxon>Magnoliopsida</taxon>
        <taxon>Liliopsida</taxon>
        <taxon>Poales</taxon>
        <taxon>Poaceae</taxon>
        <taxon>PACMAD clade</taxon>
        <taxon>Chloridoideae</taxon>
        <taxon>Eragrostideae</taxon>
        <taxon>Eragrostidinae</taxon>
        <taxon>Eragrostis</taxon>
    </lineage>
</organism>
<evidence type="ECO:0000313" key="2">
    <source>
        <dbReference type="Proteomes" id="UP000324897"/>
    </source>
</evidence>